<dbReference type="InterPro" id="IPR002646">
    <property type="entry name" value="PolA_pol_head_dom"/>
</dbReference>
<evidence type="ECO:0000256" key="2">
    <source>
        <dbReference type="ARBA" id="ARBA00022679"/>
    </source>
</evidence>
<dbReference type="PANTHER" id="PTHR47545:SF1">
    <property type="entry name" value="MULTIFUNCTIONAL CCA PROTEIN"/>
    <property type="match status" value="1"/>
</dbReference>
<evidence type="ECO:0000313" key="15">
    <source>
        <dbReference type="EMBL" id="EMP9431721.1"/>
    </source>
</evidence>
<keyword evidence="4 13" id="KW-0548">Nucleotidyltransferase</keyword>
<comment type="similarity">
    <text evidence="13">Belongs to the tRNA nucleotidyltransferase/poly(A) polymerase family. Bacterial CCA-adding enzyme type 1 subfamily.</text>
</comment>
<feature type="binding site" evidence="13">
    <location>
        <position position="11"/>
    </location>
    <ligand>
        <name>CTP</name>
        <dbReference type="ChEBI" id="CHEBI:37563"/>
    </ligand>
</feature>
<evidence type="ECO:0000256" key="11">
    <source>
        <dbReference type="ARBA" id="ARBA00022884"/>
    </source>
</evidence>
<dbReference type="AlphaFoldDB" id="A0AAI9HX31"/>
<keyword evidence="12 13" id="KW-0511">Multifunctional enzyme</keyword>
<dbReference type="GO" id="GO:0004112">
    <property type="term" value="F:cyclic-nucleotide phosphodiesterase activity"/>
    <property type="evidence" value="ECO:0007669"/>
    <property type="project" value="UniProtKB-UniRule"/>
</dbReference>
<dbReference type="InterPro" id="IPR050124">
    <property type="entry name" value="tRNA_CCA-adding_enzyme"/>
</dbReference>
<evidence type="ECO:0000259" key="14">
    <source>
        <dbReference type="PROSITE" id="PS51831"/>
    </source>
</evidence>
<keyword evidence="7 13" id="KW-0692">RNA repair</keyword>
<comment type="cofactor">
    <cofactor evidence="13">
        <name>Mg(2+)</name>
        <dbReference type="ChEBI" id="CHEBI:18420"/>
    </cofactor>
    <text evidence="13">Magnesium is required for nucleotidyltransferase activity.</text>
</comment>
<gene>
    <name evidence="13" type="primary">cca</name>
    <name evidence="15" type="ORF">JRA39_000734</name>
</gene>
<feature type="binding site" evidence="13">
    <location>
        <position position="11"/>
    </location>
    <ligand>
        <name>ATP</name>
        <dbReference type="ChEBI" id="CHEBI:30616"/>
    </ligand>
</feature>
<keyword evidence="3 13" id="KW-0819">tRNA processing</keyword>
<keyword evidence="9 13" id="KW-0067">ATP-binding</keyword>
<feature type="binding site" evidence="13">
    <location>
        <position position="91"/>
    </location>
    <ligand>
        <name>ATP</name>
        <dbReference type="ChEBI" id="CHEBI:30616"/>
    </ligand>
</feature>
<dbReference type="PIRSF" id="PIRSF000813">
    <property type="entry name" value="CCA_bact"/>
    <property type="match status" value="1"/>
</dbReference>
<dbReference type="GO" id="GO:0001680">
    <property type="term" value="P:tRNA 3'-terminal CCA addition"/>
    <property type="evidence" value="ECO:0007669"/>
    <property type="project" value="UniProtKB-UniRule"/>
</dbReference>
<evidence type="ECO:0000256" key="8">
    <source>
        <dbReference type="ARBA" id="ARBA00022801"/>
    </source>
</evidence>
<organism evidence="15">
    <name type="scientific">Providencia stuartii</name>
    <dbReference type="NCBI Taxonomy" id="588"/>
    <lineage>
        <taxon>Bacteria</taxon>
        <taxon>Pseudomonadati</taxon>
        <taxon>Pseudomonadota</taxon>
        <taxon>Gammaproteobacteria</taxon>
        <taxon>Enterobacterales</taxon>
        <taxon>Morganellaceae</taxon>
        <taxon>Providencia</taxon>
    </lineage>
</organism>
<evidence type="ECO:0000256" key="6">
    <source>
        <dbReference type="ARBA" id="ARBA00022741"/>
    </source>
</evidence>
<evidence type="ECO:0000256" key="13">
    <source>
        <dbReference type="HAMAP-Rule" id="MF_01261"/>
    </source>
</evidence>
<feature type="binding site" evidence="13">
    <location>
        <position position="140"/>
    </location>
    <ligand>
        <name>ATP</name>
        <dbReference type="ChEBI" id="CHEBI:30616"/>
    </ligand>
</feature>
<keyword evidence="8 13" id="KW-0378">Hydrolase</keyword>
<dbReference type="Gene3D" id="3.30.460.10">
    <property type="entry name" value="Beta Polymerase, domain 2"/>
    <property type="match status" value="1"/>
</dbReference>
<comment type="cofactor">
    <cofactor evidence="13">
        <name>Ni(2+)</name>
        <dbReference type="ChEBI" id="CHEBI:49786"/>
    </cofactor>
    <text evidence="13">Nickel for phosphatase activity.</text>
</comment>
<dbReference type="Gene3D" id="1.10.3090.10">
    <property type="entry name" value="cca-adding enzyme, domain 2"/>
    <property type="match status" value="1"/>
</dbReference>
<accession>A0AAI9HX31</accession>
<comment type="catalytic activity">
    <reaction evidence="13">
        <text>a tRNA with a 3' CCA end + 2 CTP + ATP = a tRNA with a 3' CCACCA end + 3 diphosphate</text>
        <dbReference type="Rhea" id="RHEA:76235"/>
        <dbReference type="Rhea" id="RHEA-COMP:10468"/>
        <dbReference type="Rhea" id="RHEA-COMP:18655"/>
        <dbReference type="ChEBI" id="CHEBI:30616"/>
        <dbReference type="ChEBI" id="CHEBI:33019"/>
        <dbReference type="ChEBI" id="CHEBI:37563"/>
        <dbReference type="ChEBI" id="CHEBI:83071"/>
        <dbReference type="ChEBI" id="CHEBI:195187"/>
    </reaction>
</comment>
<dbReference type="GO" id="GO:0016791">
    <property type="term" value="F:phosphatase activity"/>
    <property type="evidence" value="ECO:0007669"/>
    <property type="project" value="UniProtKB-UniRule"/>
</dbReference>
<dbReference type="EMBL" id="AAZDVE040000003">
    <property type="protein sequence ID" value="EMP9431721.1"/>
    <property type="molecule type" value="Genomic_DNA"/>
</dbReference>
<dbReference type="Pfam" id="PF12627">
    <property type="entry name" value="PolyA_pol_RNAbd"/>
    <property type="match status" value="1"/>
</dbReference>
<dbReference type="SUPFAM" id="SSF81891">
    <property type="entry name" value="Poly A polymerase C-terminal region-like"/>
    <property type="match status" value="1"/>
</dbReference>
<comment type="caution">
    <text evidence="15">The sequence shown here is derived from an EMBL/GenBank/DDBJ whole genome shotgun (WGS) entry which is preliminary data.</text>
</comment>
<dbReference type="CDD" id="cd00077">
    <property type="entry name" value="HDc"/>
    <property type="match status" value="1"/>
</dbReference>
<feature type="binding site" evidence="13">
    <location>
        <position position="21"/>
    </location>
    <ligand>
        <name>Mg(2+)</name>
        <dbReference type="ChEBI" id="CHEBI:18420"/>
    </ligand>
</feature>
<keyword evidence="5 13" id="KW-0479">Metal-binding</keyword>
<dbReference type="CDD" id="cd05398">
    <property type="entry name" value="NT_ClassII-CCAase"/>
    <property type="match status" value="1"/>
</dbReference>
<feature type="domain" description="HD" evidence="14">
    <location>
        <begin position="228"/>
        <end position="329"/>
    </location>
</feature>
<dbReference type="InterPro" id="IPR032828">
    <property type="entry name" value="PolyA_RNA-bd"/>
</dbReference>
<dbReference type="EC" id="2.7.7.72" evidence="13"/>
<dbReference type="GO" id="GO:0000287">
    <property type="term" value="F:magnesium ion binding"/>
    <property type="evidence" value="ECO:0007669"/>
    <property type="project" value="UniProtKB-UniRule"/>
</dbReference>
<dbReference type="HAMAP" id="MF_01261">
    <property type="entry name" value="CCA_bact_type1"/>
    <property type="match status" value="1"/>
</dbReference>
<dbReference type="GO" id="GO:0004810">
    <property type="term" value="F:CCA tRNA nucleotidyltransferase activity"/>
    <property type="evidence" value="ECO:0007669"/>
    <property type="project" value="UniProtKB-UniRule"/>
</dbReference>
<dbReference type="GO" id="GO:0000049">
    <property type="term" value="F:tRNA binding"/>
    <property type="evidence" value="ECO:0007669"/>
    <property type="project" value="UniProtKB-UniRule"/>
</dbReference>
<keyword evidence="6 13" id="KW-0547">Nucleotide-binding</keyword>
<reference evidence="15" key="1">
    <citation type="submission" date="2024-02" db="EMBL/GenBank/DDBJ databases">
        <authorList>
            <consortium name="Clinical and Environmental Microbiology Branch: Whole genome sequencing antimicrobial resistance pathogens in the healthcare setting"/>
        </authorList>
    </citation>
    <scope>NUCLEOTIDE SEQUENCE</scope>
    <source>
        <strain evidence="15">2020GO-00142</strain>
    </source>
</reference>
<dbReference type="InterPro" id="IPR012006">
    <property type="entry name" value="CCA_bact"/>
</dbReference>
<comment type="subunit">
    <text evidence="13">Monomer. Can also form homodimers and oligomers.</text>
</comment>
<dbReference type="FunFam" id="1.10.3090.10:FF:000001">
    <property type="entry name" value="Multifunctional CCA protein"/>
    <property type="match status" value="1"/>
</dbReference>
<dbReference type="Pfam" id="PF01966">
    <property type="entry name" value="HD"/>
    <property type="match status" value="1"/>
</dbReference>
<dbReference type="PANTHER" id="PTHR47545">
    <property type="entry name" value="MULTIFUNCTIONAL CCA PROTEIN"/>
    <property type="match status" value="1"/>
</dbReference>
<dbReference type="NCBIfam" id="NF008137">
    <property type="entry name" value="PRK10885.1"/>
    <property type="match status" value="1"/>
</dbReference>
<feature type="binding site" evidence="13">
    <location>
        <position position="8"/>
    </location>
    <ligand>
        <name>CTP</name>
        <dbReference type="ChEBI" id="CHEBI:37563"/>
    </ligand>
</feature>
<feature type="binding site" evidence="13">
    <location>
        <position position="91"/>
    </location>
    <ligand>
        <name>CTP</name>
        <dbReference type="ChEBI" id="CHEBI:37563"/>
    </ligand>
</feature>
<evidence type="ECO:0000256" key="4">
    <source>
        <dbReference type="ARBA" id="ARBA00022695"/>
    </source>
</evidence>
<feature type="binding site" evidence="13">
    <location>
        <position position="137"/>
    </location>
    <ligand>
        <name>ATP</name>
        <dbReference type="ChEBI" id="CHEBI:30616"/>
    </ligand>
</feature>
<name>A0AAI9HX31_PROST</name>
<dbReference type="InterPro" id="IPR043519">
    <property type="entry name" value="NT_sf"/>
</dbReference>
<comment type="miscellaneous">
    <text evidence="13">A single active site specifically recognizes both ATP and CTP and is responsible for their addition.</text>
</comment>
<dbReference type="Pfam" id="PF01743">
    <property type="entry name" value="PolyA_pol"/>
    <property type="match status" value="1"/>
</dbReference>
<evidence type="ECO:0000256" key="10">
    <source>
        <dbReference type="ARBA" id="ARBA00022842"/>
    </source>
</evidence>
<feature type="binding site" evidence="13">
    <location>
        <position position="140"/>
    </location>
    <ligand>
        <name>CTP</name>
        <dbReference type="ChEBI" id="CHEBI:37563"/>
    </ligand>
</feature>
<dbReference type="GO" id="GO:0005524">
    <property type="term" value="F:ATP binding"/>
    <property type="evidence" value="ECO:0007669"/>
    <property type="project" value="UniProtKB-UniRule"/>
</dbReference>
<dbReference type="FunFam" id="3.30.460.10:FF:000016">
    <property type="entry name" value="Multifunctional CCA protein"/>
    <property type="match status" value="1"/>
</dbReference>
<dbReference type="PROSITE" id="PS51831">
    <property type="entry name" value="HD"/>
    <property type="match status" value="1"/>
</dbReference>
<evidence type="ECO:0000256" key="12">
    <source>
        <dbReference type="ARBA" id="ARBA00023268"/>
    </source>
</evidence>
<sequence>MKIYLVGGAVRDELLGLPVSDRDYVVVGSTPDEMLAQGFQQVGKDFPVFLHPKTHEEYALARTERKTGSGYTGFSCYSAPDVTIEDDLLRRDLTINAIAKDDQGQLTDPYHGVDDLNARILRHVSDAFAEDPLRILRVARFAARFSALGFQIAPETMTLMQTMTASGELTHLTAERVWAETEKALRSNSPQVYFEVLRQCGALAVLFPEIDNLFGIPAPAKWHPEIDTGIHTLMALGMAAELSSDVDIRFSVLCHDVGKALTPKHLWPSHPNHGEAGVALIDNLCDRLKVPNSARELARLSARFHDKIHVINRLSATELIQLFDGLDSWRKPERIIQLSLISEADARGRAGLEQQAYPQGEFLRQAFATAQTVSVKPIIEQGFQGPQIREELTRQRIAHVEQWRQQQTTLSLHP</sequence>
<dbReference type="RefSeq" id="WP_196713752.1">
    <property type="nucleotide sequence ID" value="NZ_CP119540.1"/>
</dbReference>
<comment type="function">
    <text evidence="13">Catalyzes the addition and repair of the essential 3'-terminal CCA sequence in tRNAs without using a nucleic acid template. Adds these three nucleotides in the order of C, C, and A to the tRNA nucleotide-73, using CTP and ATP as substrates and producing inorganic pyrophosphate. tRNA 3'-terminal CCA addition is required both for tRNA processing and repair. Also involved in tRNA surveillance by mediating tandem CCA addition to generate a CCACCA at the 3' terminus of unstable tRNAs. While stable tRNAs receive only 3'-terminal CCA, unstable tRNAs are marked with CCACCA and rapidly degraded.</text>
</comment>
<proteinExistence type="inferred from homology"/>
<feature type="binding site" evidence="13">
    <location>
        <position position="23"/>
    </location>
    <ligand>
        <name>Mg(2+)</name>
        <dbReference type="ChEBI" id="CHEBI:18420"/>
    </ligand>
</feature>
<evidence type="ECO:0000256" key="9">
    <source>
        <dbReference type="ARBA" id="ARBA00022840"/>
    </source>
</evidence>
<evidence type="ECO:0000256" key="7">
    <source>
        <dbReference type="ARBA" id="ARBA00022800"/>
    </source>
</evidence>
<dbReference type="HAMAP" id="MF_01262">
    <property type="entry name" value="CCA_bact_type2"/>
    <property type="match status" value="1"/>
</dbReference>
<keyword evidence="11 13" id="KW-0694">RNA-binding</keyword>
<dbReference type="InterPro" id="IPR006674">
    <property type="entry name" value="HD_domain"/>
</dbReference>
<evidence type="ECO:0000256" key="5">
    <source>
        <dbReference type="ARBA" id="ARBA00022723"/>
    </source>
</evidence>
<dbReference type="GO" id="GO:0042245">
    <property type="term" value="P:RNA repair"/>
    <property type="evidence" value="ECO:0007669"/>
    <property type="project" value="UniProtKB-KW"/>
</dbReference>
<feature type="binding site" evidence="13">
    <location>
        <position position="137"/>
    </location>
    <ligand>
        <name>CTP</name>
        <dbReference type="ChEBI" id="CHEBI:37563"/>
    </ligand>
</feature>
<evidence type="ECO:0000256" key="3">
    <source>
        <dbReference type="ARBA" id="ARBA00022694"/>
    </source>
</evidence>
<comment type="domain">
    <text evidence="13">Comprises two domains: an N-terminal domain containing the nucleotidyltransferase activity and a C-terminal HD domain associated with both phosphodiesterase and phosphatase activities.</text>
</comment>
<dbReference type="InterPro" id="IPR003607">
    <property type="entry name" value="HD/PDEase_dom"/>
</dbReference>
<dbReference type="EC" id="3.1.4.-" evidence="13"/>
<dbReference type="EC" id="3.1.3.-" evidence="13"/>
<comment type="catalytic activity">
    <reaction evidence="13">
        <text>a tRNA precursor + 2 CTP + ATP = a tRNA with a 3' CCA end + 3 diphosphate</text>
        <dbReference type="Rhea" id="RHEA:14433"/>
        <dbReference type="Rhea" id="RHEA-COMP:10465"/>
        <dbReference type="Rhea" id="RHEA-COMP:10468"/>
        <dbReference type="ChEBI" id="CHEBI:30616"/>
        <dbReference type="ChEBI" id="CHEBI:33019"/>
        <dbReference type="ChEBI" id="CHEBI:37563"/>
        <dbReference type="ChEBI" id="CHEBI:74896"/>
        <dbReference type="ChEBI" id="CHEBI:83071"/>
        <dbReference type="EC" id="2.7.7.72"/>
    </reaction>
</comment>
<keyword evidence="2 13" id="KW-0808">Transferase</keyword>
<protein>
    <recommendedName>
        <fullName evidence="13">Multifunctional CCA protein</fullName>
    </recommendedName>
    <domain>
        <recommendedName>
            <fullName evidence="13">CCA-adding enzyme</fullName>
            <ecNumber evidence="13">2.7.7.72</ecNumber>
        </recommendedName>
        <alternativeName>
            <fullName evidence="13">CCA tRNA nucleotidyltransferase</fullName>
        </alternativeName>
        <alternativeName>
            <fullName evidence="13">tRNA CCA-pyrophosphorylase</fullName>
        </alternativeName>
        <alternativeName>
            <fullName evidence="13">tRNA adenylyl-/cytidylyl-transferase</fullName>
        </alternativeName>
        <alternativeName>
            <fullName evidence="13">tRNA nucleotidyltransferase</fullName>
        </alternativeName>
        <alternativeName>
            <fullName evidence="13">tRNA-NT</fullName>
        </alternativeName>
    </domain>
    <domain>
        <recommendedName>
            <fullName evidence="13">2'-nucleotidase</fullName>
            <ecNumber evidence="13">3.1.3.-</ecNumber>
        </recommendedName>
    </domain>
    <domain>
        <recommendedName>
            <fullName evidence="13">2',3'-cyclic phosphodiesterase</fullName>
            <ecNumber evidence="13">3.1.4.-</ecNumber>
        </recommendedName>
    </domain>
    <domain>
        <recommendedName>
            <fullName evidence="13">Phosphatase</fullName>
        </recommendedName>
    </domain>
</protein>
<evidence type="ECO:0000256" key="1">
    <source>
        <dbReference type="ARBA" id="ARBA00022596"/>
    </source>
</evidence>
<keyword evidence="10 13" id="KW-0460">Magnesium</keyword>
<feature type="binding site" evidence="13">
    <location>
        <position position="8"/>
    </location>
    <ligand>
        <name>ATP</name>
        <dbReference type="ChEBI" id="CHEBI:30616"/>
    </ligand>
</feature>
<dbReference type="SUPFAM" id="SSF81301">
    <property type="entry name" value="Nucleotidyltransferase"/>
    <property type="match status" value="1"/>
</dbReference>
<keyword evidence="1 13" id="KW-0533">Nickel</keyword>